<dbReference type="SUPFAM" id="SSF50331">
    <property type="entry name" value="MOP-like"/>
    <property type="match status" value="1"/>
</dbReference>
<proteinExistence type="predicted"/>
<evidence type="ECO:0000313" key="3">
    <source>
        <dbReference type="Proteomes" id="UP000678679"/>
    </source>
</evidence>
<dbReference type="Proteomes" id="UP000678679">
    <property type="component" value="Chromosome 1"/>
</dbReference>
<name>A0AAX1N3S7_9BACT</name>
<accession>A0AAX1N3S7</accession>
<dbReference type="KEGG" id="fya:KMW28_12545"/>
<organism evidence="2 3">
    <name type="scientific">Flammeovirga yaeyamensis</name>
    <dbReference type="NCBI Taxonomy" id="367791"/>
    <lineage>
        <taxon>Bacteria</taxon>
        <taxon>Pseudomonadati</taxon>
        <taxon>Bacteroidota</taxon>
        <taxon>Cytophagia</taxon>
        <taxon>Cytophagales</taxon>
        <taxon>Flammeovirgaceae</taxon>
        <taxon>Flammeovirga</taxon>
    </lineage>
</organism>
<keyword evidence="3" id="KW-1185">Reference proteome</keyword>
<dbReference type="RefSeq" id="WP_169663117.1">
    <property type="nucleotide sequence ID" value="NZ_CP076132.1"/>
</dbReference>
<dbReference type="Gene3D" id="2.40.50.100">
    <property type="match status" value="2"/>
</dbReference>
<dbReference type="AlphaFoldDB" id="A0AAX1N3S7"/>
<evidence type="ECO:0000259" key="1">
    <source>
        <dbReference type="Pfam" id="PF03459"/>
    </source>
</evidence>
<dbReference type="InterPro" id="IPR005116">
    <property type="entry name" value="Transp-assoc_OB_typ1"/>
</dbReference>
<dbReference type="EMBL" id="CP076132">
    <property type="protein sequence ID" value="QWG00483.1"/>
    <property type="molecule type" value="Genomic_DNA"/>
</dbReference>
<reference evidence="2 3" key="1">
    <citation type="submission" date="2021-05" db="EMBL/GenBank/DDBJ databases">
        <title>Comparative genomic studies on the polysaccharide-degrading batcterial strains of the Flammeovirga genus.</title>
        <authorList>
            <person name="Zewei F."/>
            <person name="Zheng Z."/>
            <person name="Yu L."/>
            <person name="Ruyue G."/>
            <person name="Yanhong M."/>
            <person name="Yuanyuan C."/>
            <person name="Jingyan G."/>
            <person name="Wenjun H."/>
        </authorList>
    </citation>
    <scope>NUCLEOTIDE SEQUENCE [LARGE SCALE GENOMIC DNA]</scope>
    <source>
        <strain evidence="2 3">NBRC:100898</strain>
    </source>
</reference>
<evidence type="ECO:0000313" key="2">
    <source>
        <dbReference type="EMBL" id="QWG00483.1"/>
    </source>
</evidence>
<dbReference type="InterPro" id="IPR008995">
    <property type="entry name" value="Mo/tungstate-bd_C_term_dom"/>
</dbReference>
<gene>
    <name evidence="2" type="ORF">KMW28_12545</name>
</gene>
<sequence length="133" mass="14871">MNRFTGIITRIDGQQNIHQLSIQLNDVSFRALIIDHEINPINFSVGDKVGVIFKDSEVFMGKDHIEHISIQNQVSGVIKNIEIGDVLSRVFLETSIGMVSSLISSSSVKRLDFKKGEKACAFIKTNEIILEKI</sequence>
<protein>
    <submittedName>
        <fullName evidence="2">TOBE domain-containing protein</fullName>
    </submittedName>
</protein>
<dbReference type="Pfam" id="PF03459">
    <property type="entry name" value="TOBE"/>
    <property type="match status" value="1"/>
</dbReference>
<feature type="domain" description="Transport-associated OB type 1" evidence="1">
    <location>
        <begin position="69"/>
        <end position="130"/>
    </location>
</feature>